<evidence type="ECO:0008006" key="4">
    <source>
        <dbReference type="Google" id="ProtNLM"/>
    </source>
</evidence>
<keyword evidence="1" id="KW-0812">Transmembrane</keyword>
<name>A0A3S1CRP6_9CYAN</name>
<keyword evidence="1" id="KW-1133">Transmembrane helix</keyword>
<comment type="caution">
    <text evidence="2">The sequence shown here is derived from an EMBL/GenBank/DDBJ whole genome shotgun (WGS) entry which is preliminary data.</text>
</comment>
<feature type="transmembrane region" description="Helical" evidence="1">
    <location>
        <begin position="15"/>
        <end position="36"/>
    </location>
</feature>
<accession>A0A3S1CRP6</accession>
<proteinExistence type="predicted"/>
<dbReference type="EMBL" id="RSCL01000003">
    <property type="protein sequence ID" value="RUT08178.1"/>
    <property type="molecule type" value="Genomic_DNA"/>
</dbReference>
<gene>
    <name evidence="2" type="ORF">DSM106972_013460</name>
</gene>
<feature type="transmembrane region" description="Helical" evidence="1">
    <location>
        <begin position="155"/>
        <end position="176"/>
    </location>
</feature>
<keyword evidence="1" id="KW-0472">Membrane</keyword>
<keyword evidence="3" id="KW-1185">Reference proteome</keyword>
<reference evidence="2" key="2">
    <citation type="journal article" date="2019" name="Genome Biol. Evol.">
        <title>Day and night: Metabolic profiles and evolutionary relationships of six axenic non-marine cyanobacteria.</title>
        <authorList>
            <person name="Will S.E."/>
            <person name="Henke P."/>
            <person name="Boedeker C."/>
            <person name="Huang S."/>
            <person name="Brinkmann H."/>
            <person name="Rohde M."/>
            <person name="Jarek M."/>
            <person name="Friedl T."/>
            <person name="Seufert S."/>
            <person name="Schumacher M."/>
            <person name="Overmann J."/>
            <person name="Neumann-Schaal M."/>
            <person name="Petersen J."/>
        </authorList>
    </citation>
    <scope>NUCLEOTIDE SEQUENCE [LARGE SCALE GENOMIC DNA]</scope>
    <source>
        <strain evidence="2">PCC 7102</strain>
    </source>
</reference>
<organism evidence="2 3">
    <name type="scientific">Dulcicalothrix desertica PCC 7102</name>
    <dbReference type="NCBI Taxonomy" id="232991"/>
    <lineage>
        <taxon>Bacteria</taxon>
        <taxon>Bacillati</taxon>
        <taxon>Cyanobacteriota</taxon>
        <taxon>Cyanophyceae</taxon>
        <taxon>Nostocales</taxon>
        <taxon>Calotrichaceae</taxon>
        <taxon>Dulcicalothrix</taxon>
    </lineage>
</organism>
<evidence type="ECO:0000313" key="2">
    <source>
        <dbReference type="EMBL" id="RUT08178.1"/>
    </source>
</evidence>
<sequence>MALAKIWDIVWDNSLFHWATAIVVFSAVSVELYTVWQYWKSDCGTTGAAIKSLKNPNQGEDRSIRRWKQEHLQINNEGAVVKQDNKYILIKYPEVLLRPVPRSSLRFVTTLCTAIGVLGTFYGIQEGLQGINLDTSSSEQLMASSKELLVGMKTAFSTSLMGLGSGSFFTLVLFFCESLRQKRRDDLRKQLSIVTIPIAANNDSKEVALQLSHIASKLENISAEAIGDAVAKSIAEQLQGLQQLSSTTIGEAVGRKVLPALEAIYKEQKQIRELQQNQGQRVLEQLIQDLRVDLIEPLVKELGNSANLTKEASQAVQELRQELGSITQSLASSIETIQTFQKETLGKLQNFAENLKNTLSTFQSETKGVLEQTGKEINRAVEKSIEGIGNGVTTYSF</sequence>
<protein>
    <recommendedName>
        <fullName evidence="4">MotA/TolQ/ExbB proton channel domain-containing protein</fullName>
    </recommendedName>
</protein>
<reference evidence="2" key="1">
    <citation type="submission" date="2018-12" db="EMBL/GenBank/DDBJ databases">
        <authorList>
            <person name="Will S."/>
            <person name="Neumann-Schaal M."/>
            <person name="Henke P."/>
        </authorList>
    </citation>
    <scope>NUCLEOTIDE SEQUENCE</scope>
    <source>
        <strain evidence="2">PCC 7102</strain>
    </source>
</reference>
<feature type="transmembrane region" description="Helical" evidence="1">
    <location>
        <begin position="105"/>
        <end position="124"/>
    </location>
</feature>
<dbReference type="Proteomes" id="UP000271624">
    <property type="component" value="Unassembled WGS sequence"/>
</dbReference>
<evidence type="ECO:0000313" key="3">
    <source>
        <dbReference type="Proteomes" id="UP000271624"/>
    </source>
</evidence>
<dbReference type="AlphaFoldDB" id="A0A3S1CRP6"/>
<evidence type="ECO:0000256" key="1">
    <source>
        <dbReference type="SAM" id="Phobius"/>
    </source>
</evidence>
<dbReference type="RefSeq" id="WP_233787722.1">
    <property type="nucleotide sequence ID" value="NZ_RSCL01000003.1"/>
</dbReference>